<evidence type="ECO:0000313" key="2">
    <source>
        <dbReference type="EMBL" id="OGK29535.1"/>
    </source>
</evidence>
<keyword evidence="2" id="KW-0378">Hydrolase</keyword>
<organism evidence="2 3">
    <name type="scientific">Candidatus Roizmanbacteria bacterium RIFCSPHIGHO2_02_FULL_43_11</name>
    <dbReference type="NCBI Taxonomy" id="1802043"/>
    <lineage>
        <taxon>Bacteria</taxon>
        <taxon>Candidatus Roizmaniibacteriota</taxon>
    </lineage>
</organism>
<accession>A0A1F7HES0</accession>
<evidence type="ECO:0000313" key="3">
    <source>
        <dbReference type="Proteomes" id="UP000178098"/>
    </source>
</evidence>
<evidence type="ECO:0000259" key="1">
    <source>
        <dbReference type="Pfam" id="PF12697"/>
    </source>
</evidence>
<dbReference type="PANTHER" id="PTHR43798">
    <property type="entry name" value="MONOACYLGLYCEROL LIPASE"/>
    <property type="match status" value="1"/>
</dbReference>
<dbReference type="Gene3D" id="3.40.50.1820">
    <property type="entry name" value="alpha/beta hydrolase"/>
    <property type="match status" value="1"/>
</dbReference>
<dbReference type="InterPro" id="IPR029058">
    <property type="entry name" value="AB_hydrolase_fold"/>
</dbReference>
<dbReference type="AlphaFoldDB" id="A0A1F7HES0"/>
<dbReference type="InterPro" id="IPR000073">
    <property type="entry name" value="AB_hydrolase_1"/>
</dbReference>
<dbReference type="SUPFAM" id="SSF53474">
    <property type="entry name" value="alpha/beta-Hydrolases"/>
    <property type="match status" value="1"/>
</dbReference>
<protein>
    <submittedName>
        <fullName evidence="2">Alpha/beta hydrolase</fullName>
    </submittedName>
</protein>
<dbReference type="GO" id="GO:0046464">
    <property type="term" value="P:acylglycerol catabolic process"/>
    <property type="evidence" value="ECO:0007669"/>
    <property type="project" value="TreeGrafter"/>
</dbReference>
<comment type="caution">
    <text evidence="2">The sequence shown here is derived from an EMBL/GenBank/DDBJ whole genome shotgun (WGS) entry which is preliminary data.</text>
</comment>
<name>A0A1F7HES0_9BACT</name>
<sequence length="267" mass="30176">MNNFRAYGNPPYSAVVVHGGPGTPGGMRPVAEELSKTVGVIEPFQTFDTISDQIDELRKVIEEHALYPVYLIGWSWGAWLCYLLAAQYTDLVKKLILVSSGPFEVSYAKGIMKTRLERLSMTEKMRVEEIMKRLQSGKADNIVFSEFSELMDRADSYRPIGQTNDNGLGGLINPAAQSEIYERVWSEAEKLRKSGKLLAQGKKITCPVIAIHGDYDLHPAEGVRKPLSKILSDFHFYVIEHCGHHPWLEQEAKDTFYILLRQEIKVS</sequence>
<dbReference type="InterPro" id="IPR050266">
    <property type="entry name" value="AB_hydrolase_sf"/>
</dbReference>
<dbReference type="GO" id="GO:0047372">
    <property type="term" value="F:monoacylglycerol lipase activity"/>
    <property type="evidence" value="ECO:0007669"/>
    <property type="project" value="TreeGrafter"/>
</dbReference>
<gene>
    <name evidence="2" type="ORF">A3D08_01235</name>
</gene>
<proteinExistence type="predicted"/>
<dbReference type="PANTHER" id="PTHR43798:SF33">
    <property type="entry name" value="HYDROLASE, PUTATIVE (AFU_ORTHOLOGUE AFUA_2G14860)-RELATED"/>
    <property type="match status" value="1"/>
</dbReference>
<dbReference type="Pfam" id="PF12697">
    <property type="entry name" value="Abhydrolase_6"/>
    <property type="match status" value="1"/>
</dbReference>
<dbReference type="GO" id="GO:0016020">
    <property type="term" value="C:membrane"/>
    <property type="evidence" value="ECO:0007669"/>
    <property type="project" value="TreeGrafter"/>
</dbReference>
<reference evidence="2 3" key="1">
    <citation type="journal article" date="2016" name="Nat. Commun.">
        <title>Thousands of microbial genomes shed light on interconnected biogeochemical processes in an aquifer system.</title>
        <authorList>
            <person name="Anantharaman K."/>
            <person name="Brown C.T."/>
            <person name="Hug L.A."/>
            <person name="Sharon I."/>
            <person name="Castelle C.J."/>
            <person name="Probst A.J."/>
            <person name="Thomas B.C."/>
            <person name="Singh A."/>
            <person name="Wilkins M.J."/>
            <person name="Karaoz U."/>
            <person name="Brodie E.L."/>
            <person name="Williams K.H."/>
            <person name="Hubbard S.S."/>
            <person name="Banfield J.F."/>
        </authorList>
    </citation>
    <scope>NUCLEOTIDE SEQUENCE [LARGE SCALE GENOMIC DNA]</scope>
</reference>
<dbReference type="EMBL" id="MFZT01000045">
    <property type="protein sequence ID" value="OGK29535.1"/>
    <property type="molecule type" value="Genomic_DNA"/>
</dbReference>
<feature type="domain" description="AB hydrolase-1" evidence="1">
    <location>
        <begin position="15"/>
        <end position="250"/>
    </location>
</feature>
<dbReference type="Proteomes" id="UP000178098">
    <property type="component" value="Unassembled WGS sequence"/>
</dbReference>